<proteinExistence type="predicted"/>
<gene>
    <name evidence="1" type="ORF">CILFYP12_04293</name>
</gene>
<organism evidence="1">
    <name type="scientific">Clostridium innocuum</name>
    <dbReference type="NCBI Taxonomy" id="1522"/>
    <lineage>
        <taxon>Bacteria</taxon>
        <taxon>Bacillati</taxon>
        <taxon>Bacillota</taxon>
        <taxon>Clostridia</taxon>
        <taxon>Eubacteriales</taxon>
        <taxon>Clostridiaceae</taxon>
        <taxon>Clostridium</taxon>
    </lineage>
</organism>
<accession>A0A6N2XDR5</accession>
<protein>
    <submittedName>
        <fullName evidence="1">Phage portal protein</fullName>
    </submittedName>
</protein>
<name>A0A6N2XDR5_CLOIN</name>
<reference evidence="1" key="1">
    <citation type="submission" date="2019-11" db="EMBL/GenBank/DDBJ databases">
        <authorList>
            <person name="Feng L."/>
        </authorList>
    </citation>
    <scope>NUCLEOTIDE SEQUENCE</scope>
    <source>
        <strain evidence="1">CinnocuumLFYP12</strain>
    </source>
</reference>
<evidence type="ECO:0000313" key="1">
    <source>
        <dbReference type="EMBL" id="VYT52494.1"/>
    </source>
</evidence>
<dbReference type="Pfam" id="PF04860">
    <property type="entry name" value="Phage_portal"/>
    <property type="match status" value="1"/>
</dbReference>
<dbReference type="InterPro" id="IPR006944">
    <property type="entry name" value="Phage/GTA_portal"/>
</dbReference>
<dbReference type="RefSeq" id="WP_008729052.1">
    <property type="nucleotide sequence ID" value="NZ_BAABXQ010000006.1"/>
</dbReference>
<sequence length="409" mass="46805">MGILKVLSGMFGVEKTPAKLNYGTMLNGITPIYSGHGQNIYTNDVVQQTLDCIVNELKKLNPTHVRYEGFDPVPVDGELQRVLDDPNPLMTTSEFIEKWAWMLLLTYNAFIYIRRNEQGSITGYFPLNPKQVTFMEAPNGKMFLKMRFGSGYESTVPYDNIIHLRTHFAQNDLMGGNEFGQPDQEHIKKTIGINDDLLDGVRKAMKISCAINGIVQYNIMRDDDQMQENIREFEKKLLKSESGIMPMDTKAVYTPLSRNMQLVDKATLEFLDNKIMRNWHVPANIVLGSYKTEEYASFYQAALEPIIISASQGFTKKSFTKQQAGSYKNKIIFFMRELIFADTAQTLAVVKELGQTGALWENEKRVAFGYAPDKELIGKRMQSLNWIETQYAREYQLTKKKPGEKEIEE</sequence>
<dbReference type="AlphaFoldDB" id="A0A6N2XDR5"/>
<dbReference type="EMBL" id="CACRTE010000058">
    <property type="protein sequence ID" value="VYT52494.1"/>
    <property type="molecule type" value="Genomic_DNA"/>
</dbReference>